<sequence length="104" mass="11656">MASKDQPLDDHNCTPSKKTWLFGPDWSGRRCGAKTRSGKPCQKPALKHNARCQIHGGRGGAPAGERNGNYRTGEYTKQTLREKREAFQRIRELVAIGKQIGMFD</sequence>
<evidence type="ECO:0000313" key="2">
    <source>
        <dbReference type="EMBL" id="PSH59314.1"/>
    </source>
</evidence>
<dbReference type="OrthoDB" id="7873969at2"/>
<dbReference type="RefSeq" id="WP_106714610.1">
    <property type="nucleotide sequence ID" value="NZ_JACHXT010000002.1"/>
</dbReference>
<dbReference type="InterPro" id="IPR047675">
    <property type="entry name" value="Putative_zinc-bd"/>
</dbReference>
<dbReference type="NCBIfam" id="NF041373">
    <property type="entry name" value="HGG_STG"/>
    <property type="match status" value="1"/>
</dbReference>
<comment type="caution">
    <text evidence="2">The sequence shown here is derived from an EMBL/GenBank/DDBJ whole genome shotgun (WGS) entry which is preliminary data.</text>
</comment>
<gene>
    <name evidence="2" type="ORF">CU100_00465</name>
</gene>
<evidence type="ECO:0000256" key="1">
    <source>
        <dbReference type="SAM" id="MobiDB-lite"/>
    </source>
</evidence>
<name>A0A2P7AYR1_9HYPH</name>
<reference evidence="3" key="1">
    <citation type="submission" date="2017-11" db="EMBL/GenBank/DDBJ databases">
        <authorList>
            <person name="Kuznetsova I."/>
            <person name="Sazanova A."/>
            <person name="Chirak E."/>
            <person name="Safronova V."/>
            <person name="Willems A."/>
        </authorList>
    </citation>
    <scope>NUCLEOTIDE SEQUENCE [LARGE SCALE GENOMIC DNA]</scope>
    <source>
        <strain evidence="3">PEPV15</strain>
    </source>
</reference>
<protein>
    <submittedName>
        <fullName evidence="2">Uncharacterized protein</fullName>
    </submittedName>
</protein>
<organism evidence="2 3">
    <name type="scientific">Phyllobacterium endophyticum</name>
    <dbReference type="NCBI Taxonomy" id="1149773"/>
    <lineage>
        <taxon>Bacteria</taxon>
        <taxon>Pseudomonadati</taxon>
        <taxon>Pseudomonadota</taxon>
        <taxon>Alphaproteobacteria</taxon>
        <taxon>Hyphomicrobiales</taxon>
        <taxon>Phyllobacteriaceae</taxon>
        <taxon>Phyllobacterium</taxon>
    </lineage>
</organism>
<accession>A0A2P7AYR1</accession>
<proteinExistence type="predicted"/>
<dbReference type="AlphaFoldDB" id="A0A2P7AYR1"/>
<feature type="region of interest" description="Disordered" evidence="1">
    <location>
        <begin position="52"/>
        <end position="74"/>
    </location>
</feature>
<dbReference type="Proteomes" id="UP000241158">
    <property type="component" value="Unassembled WGS sequence"/>
</dbReference>
<evidence type="ECO:0000313" key="3">
    <source>
        <dbReference type="Proteomes" id="UP000241158"/>
    </source>
</evidence>
<keyword evidence="3" id="KW-1185">Reference proteome</keyword>
<dbReference type="EMBL" id="PGGN01000001">
    <property type="protein sequence ID" value="PSH59314.1"/>
    <property type="molecule type" value="Genomic_DNA"/>
</dbReference>